<dbReference type="Proteomes" id="UP000009172">
    <property type="component" value="Unassembled WGS sequence"/>
</dbReference>
<organism evidence="2 3">
    <name type="scientific">Trichophyton tonsurans (strain CBS 112818)</name>
    <name type="common">Scalp ringworm fungus</name>
    <dbReference type="NCBI Taxonomy" id="647933"/>
    <lineage>
        <taxon>Eukaryota</taxon>
        <taxon>Fungi</taxon>
        <taxon>Dikarya</taxon>
        <taxon>Ascomycota</taxon>
        <taxon>Pezizomycotina</taxon>
        <taxon>Eurotiomycetes</taxon>
        <taxon>Eurotiomycetidae</taxon>
        <taxon>Onygenales</taxon>
        <taxon>Arthrodermataceae</taxon>
        <taxon>Trichophyton</taxon>
    </lineage>
</organism>
<sequence length="124" mass="14140">MQRRLLPASNPEAIRSFLDVWPRIRNIGLLDDRNAKYASQLYLQIDDVEADIYTYRCNGPTALKEIKTREVKDPDSRATADEQSDLRLSSGCPFTPVASRSSHPGPVHHRRLCCKQHAEVFSIF</sequence>
<evidence type="ECO:0000313" key="3">
    <source>
        <dbReference type="Proteomes" id="UP000009172"/>
    </source>
</evidence>
<evidence type="ECO:0000256" key="1">
    <source>
        <dbReference type="SAM" id="MobiDB-lite"/>
    </source>
</evidence>
<protein>
    <submittedName>
        <fullName evidence="2">Uncharacterized protein</fullName>
    </submittedName>
</protein>
<gene>
    <name evidence="2" type="ORF">TESG_05720</name>
</gene>
<dbReference type="AlphaFoldDB" id="F2S442"/>
<name>F2S442_TRIT1</name>
<accession>F2S442</accession>
<proteinExistence type="predicted"/>
<feature type="compositionally biased region" description="Basic and acidic residues" evidence="1">
    <location>
        <begin position="69"/>
        <end position="80"/>
    </location>
</feature>
<dbReference type="EMBL" id="GG698510">
    <property type="protein sequence ID" value="EGD98341.1"/>
    <property type="molecule type" value="Genomic_DNA"/>
</dbReference>
<dbReference type="HOGENOM" id="CLU_2005558_0_0_1"/>
<evidence type="ECO:0000313" key="2">
    <source>
        <dbReference type="EMBL" id="EGD98341.1"/>
    </source>
</evidence>
<feature type="region of interest" description="Disordered" evidence="1">
    <location>
        <begin position="69"/>
        <end position="90"/>
    </location>
</feature>
<reference evidence="3" key="1">
    <citation type="journal article" date="2012" name="MBio">
        <title>Comparative genome analysis of Trichophyton rubrum and related dermatophytes reveals candidate genes involved in infection.</title>
        <authorList>
            <person name="Martinez D.A."/>
            <person name="Oliver B.G."/>
            <person name="Graeser Y."/>
            <person name="Goldberg J.M."/>
            <person name="Li W."/>
            <person name="Martinez-Rossi N.M."/>
            <person name="Monod M."/>
            <person name="Shelest E."/>
            <person name="Barton R.C."/>
            <person name="Birch E."/>
            <person name="Brakhage A.A."/>
            <person name="Chen Z."/>
            <person name="Gurr S.J."/>
            <person name="Heiman D."/>
            <person name="Heitman J."/>
            <person name="Kosti I."/>
            <person name="Rossi A."/>
            <person name="Saif S."/>
            <person name="Samalova M."/>
            <person name="Saunders C.W."/>
            <person name="Shea T."/>
            <person name="Summerbell R.C."/>
            <person name="Xu J."/>
            <person name="Young S."/>
            <person name="Zeng Q."/>
            <person name="Birren B.W."/>
            <person name="Cuomo C.A."/>
            <person name="White T.C."/>
        </authorList>
    </citation>
    <scope>NUCLEOTIDE SEQUENCE [LARGE SCALE GENOMIC DNA]</scope>
    <source>
        <strain evidence="3">CBS 112818</strain>
    </source>
</reference>
<keyword evidence="3" id="KW-1185">Reference proteome</keyword>